<organism evidence="1 2">
    <name type="scientific">Nephila pilipes</name>
    <name type="common">Giant wood spider</name>
    <name type="synonym">Nephila maculata</name>
    <dbReference type="NCBI Taxonomy" id="299642"/>
    <lineage>
        <taxon>Eukaryota</taxon>
        <taxon>Metazoa</taxon>
        <taxon>Ecdysozoa</taxon>
        <taxon>Arthropoda</taxon>
        <taxon>Chelicerata</taxon>
        <taxon>Arachnida</taxon>
        <taxon>Araneae</taxon>
        <taxon>Araneomorphae</taxon>
        <taxon>Entelegynae</taxon>
        <taxon>Araneoidea</taxon>
        <taxon>Nephilidae</taxon>
        <taxon>Nephila</taxon>
    </lineage>
</organism>
<name>A0A8X6PJE3_NEPPI</name>
<gene>
    <name evidence="1" type="ORF">NPIL_342391</name>
</gene>
<evidence type="ECO:0000313" key="2">
    <source>
        <dbReference type="Proteomes" id="UP000887013"/>
    </source>
</evidence>
<comment type="caution">
    <text evidence="1">The sequence shown here is derived from an EMBL/GenBank/DDBJ whole genome shotgun (WGS) entry which is preliminary data.</text>
</comment>
<accession>A0A8X6PJE3</accession>
<dbReference type="OrthoDB" id="10040454at2759"/>
<reference evidence="1" key="1">
    <citation type="submission" date="2020-08" db="EMBL/GenBank/DDBJ databases">
        <title>Multicomponent nature underlies the extraordinary mechanical properties of spider dragline silk.</title>
        <authorList>
            <person name="Kono N."/>
            <person name="Nakamura H."/>
            <person name="Mori M."/>
            <person name="Yoshida Y."/>
            <person name="Ohtoshi R."/>
            <person name="Malay A.D."/>
            <person name="Moran D.A.P."/>
            <person name="Tomita M."/>
            <person name="Numata K."/>
            <person name="Arakawa K."/>
        </authorList>
    </citation>
    <scope>NUCLEOTIDE SEQUENCE</scope>
</reference>
<dbReference type="AlphaFoldDB" id="A0A8X6PJE3"/>
<evidence type="ECO:0000313" key="1">
    <source>
        <dbReference type="EMBL" id="GFT70493.1"/>
    </source>
</evidence>
<proteinExistence type="predicted"/>
<feature type="non-terminal residue" evidence="1">
    <location>
        <position position="1"/>
    </location>
</feature>
<protein>
    <submittedName>
        <fullName evidence="1">Uncharacterized protein</fullName>
    </submittedName>
</protein>
<sequence length="69" mass="8033">KRFRSKGSVLDVDKQRIRTVLTPGKLDNIKISLGQTPDKSLRKLQLEQGIFYGSAHQAMRHHLKIYPYR</sequence>
<dbReference type="EMBL" id="BMAW01020873">
    <property type="protein sequence ID" value="GFT70493.1"/>
    <property type="molecule type" value="Genomic_DNA"/>
</dbReference>
<dbReference type="Proteomes" id="UP000887013">
    <property type="component" value="Unassembled WGS sequence"/>
</dbReference>
<keyword evidence="2" id="KW-1185">Reference proteome</keyword>